<feature type="region of interest" description="Disordered" evidence="1">
    <location>
        <begin position="75"/>
        <end position="94"/>
    </location>
</feature>
<reference evidence="3" key="1">
    <citation type="submission" date="2017-10" db="EMBL/GenBank/DDBJ databases">
        <title>Rapid genome shrinkage in a self-fertile nematode reveals novel sperm competition proteins.</title>
        <authorList>
            <person name="Yin D."/>
            <person name="Schwarz E.M."/>
            <person name="Thomas C.G."/>
            <person name="Felde R.L."/>
            <person name="Korf I.F."/>
            <person name="Cutter A.D."/>
            <person name="Schartner C.M."/>
            <person name="Ralston E.J."/>
            <person name="Meyer B.J."/>
            <person name="Haag E.S."/>
        </authorList>
    </citation>
    <scope>NUCLEOTIDE SEQUENCE [LARGE SCALE GENOMIC DNA]</scope>
    <source>
        <strain evidence="3">JU1422</strain>
    </source>
</reference>
<name>A0A2G5UFZ1_9PELO</name>
<dbReference type="Proteomes" id="UP000230233">
    <property type="component" value="Chromosome III"/>
</dbReference>
<keyword evidence="3" id="KW-1185">Reference proteome</keyword>
<proteinExistence type="predicted"/>
<accession>A0A2G5UFZ1</accession>
<dbReference type="AlphaFoldDB" id="A0A2G5UFZ1"/>
<organism evidence="2 3">
    <name type="scientific">Caenorhabditis nigoni</name>
    <dbReference type="NCBI Taxonomy" id="1611254"/>
    <lineage>
        <taxon>Eukaryota</taxon>
        <taxon>Metazoa</taxon>
        <taxon>Ecdysozoa</taxon>
        <taxon>Nematoda</taxon>
        <taxon>Chromadorea</taxon>
        <taxon>Rhabditida</taxon>
        <taxon>Rhabditina</taxon>
        <taxon>Rhabditomorpha</taxon>
        <taxon>Rhabditoidea</taxon>
        <taxon>Rhabditidae</taxon>
        <taxon>Peloderinae</taxon>
        <taxon>Caenorhabditis</taxon>
    </lineage>
</organism>
<protein>
    <submittedName>
        <fullName evidence="2">Uncharacterized protein</fullName>
    </submittedName>
</protein>
<evidence type="ECO:0000313" key="2">
    <source>
        <dbReference type="EMBL" id="PIC38472.1"/>
    </source>
</evidence>
<evidence type="ECO:0000256" key="1">
    <source>
        <dbReference type="SAM" id="MobiDB-lite"/>
    </source>
</evidence>
<gene>
    <name evidence="2" type="primary">Cnig_chr_III.g10476</name>
    <name evidence="2" type="ORF">B9Z55_010476</name>
</gene>
<dbReference type="EMBL" id="PDUG01000003">
    <property type="protein sequence ID" value="PIC38472.1"/>
    <property type="molecule type" value="Genomic_DNA"/>
</dbReference>
<sequence>MKFAGTFGSRIFRNNPRSKNRNISTVHIIEEDSHFARLSSKHTHTAVNTRLHGNIKYSTPNDGNALHRFDQYEKRHTGKTSSIGANSIARFPSF</sequence>
<comment type="caution">
    <text evidence="2">The sequence shown here is derived from an EMBL/GenBank/DDBJ whole genome shotgun (WGS) entry which is preliminary data.</text>
</comment>
<evidence type="ECO:0000313" key="3">
    <source>
        <dbReference type="Proteomes" id="UP000230233"/>
    </source>
</evidence>